<dbReference type="PANTHER" id="PTHR11709">
    <property type="entry name" value="MULTI-COPPER OXIDASE"/>
    <property type="match status" value="1"/>
</dbReference>
<keyword evidence="5" id="KW-0479">Metal-binding</keyword>
<evidence type="ECO:0000256" key="3">
    <source>
        <dbReference type="ARBA" id="ARBA00010609"/>
    </source>
</evidence>
<feature type="domain" description="Plastocyanin-like" evidence="14">
    <location>
        <begin position="498"/>
        <end position="556"/>
    </location>
</feature>
<evidence type="ECO:0000259" key="12">
    <source>
        <dbReference type="Pfam" id="PF00394"/>
    </source>
</evidence>
<organism evidence="15 16">
    <name type="scientific">Rhododendron griersonianum</name>
    <dbReference type="NCBI Taxonomy" id="479676"/>
    <lineage>
        <taxon>Eukaryota</taxon>
        <taxon>Viridiplantae</taxon>
        <taxon>Streptophyta</taxon>
        <taxon>Embryophyta</taxon>
        <taxon>Tracheophyta</taxon>
        <taxon>Spermatophyta</taxon>
        <taxon>Magnoliopsida</taxon>
        <taxon>eudicotyledons</taxon>
        <taxon>Gunneridae</taxon>
        <taxon>Pentapetalae</taxon>
        <taxon>asterids</taxon>
        <taxon>Ericales</taxon>
        <taxon>Ericaceae</taxon>
        <taxon>Ericoideae</taxon>
        <taxon>Rhodoreae</taxon>
        <taxon>Rhododendron</taxon>
    </lineage>
</organism>
<dbReference type="PROSITE" id="PS00080">
    <property type="entry name" value="MULTICOPPER_OXIDASE2"/>
    <property type="match status" value="2"/>
</dbReference>
<evidence type="ECO:0000313" key="16">
    <source>
        <dbReference type="Proteomes" id="UP000823749"/>
    </source>
</evidence>
<evidence type="ECO:0000256" key="4">
    <source>
        <dbReference type="ARBA" id="ARBA00022525"/>
    </source>
</evidence>
<evidence type="ECO:0000313" key="15">
    <source>
        <dbReference type="EMBL" id="KAG5529410.1"/>
    </source>
</evidence>
<evidence type="ECO:0000256" key="7">
    <source>
        <dbReference type="ARBA" id="ARBA00023002"/>
    </source>
</evidence>
<keyword evidence="16" id="KW-1185">Reference proteome</keyword>
<dbReference type="Proteomes" id="UP000823749">
    <property type="component" value="Chromosome 10"/>
</dbReference>
<protein>
    <recommendedName>
        <fullName evidence="17">L-ascorbate oxidase</fullName>
    </recommendedName>
</protein>
<feature type="domain" description="Plastocyanin-like" evidence="13">
    <location>
        <begin position="258"/>
        <end position="380"/>
    </location>
</feature>
<dbReference type="GO" id="GO:0005576">
    <property type="term" value="C:extracellular region"/>
    <property type="evidence" value="ECO:0007669"/>
    <property type="project" value="UniProtKB-SubCell"/>
</dbReference>
<dbReference type="Pfam" id="PF07732">
    <property type="entry name" value="Cu-oxidase_3"/>
    <property type="match status" value="3"/>
</dbReference>
<keyword evidence="9" id="KW-0325">Glycoprotein</keyword>
<evidence type="ECO:0008006" key="17">
    <source>
        <dbReference type="Google" id="ProtNLM"/>
    </source>
</evidence>
<feature type="domain" description="Plastocyanin-like" evidence="14">
    <location>
        <begin position="643"/>
        <end position="751"/>
    </location>
</feature>
<name>A0AAV6IRM7_9ERIC</name>
<dbReference type="EMBL" id="JACTNZ010000010">
    <property type="protein sequence ID" value="KAG5529410.1"/>
    <property type="molecule type" value="Genomic_DNA"/>
</dbReference>
<feature type="domain" description="Plastocyanin-like" evidence="13">
    <location>
        <begin position="959"/>
        <end position="1085"/>
    </location>
</feature>
<dbReference type="Pfam" id="PF00394">
    <property type="entry name" value="Cu-oxidase"/>
    <property type="match status" value="1"/>
</dbReference>
<evidence type="ECO:0000256" key="10">
    <source>
        <dbReference type="SAM" id="MobiDB-lite"/>
    </source>
</evidence>
<gene>
    <name evidence="15" type="ORF">RHGRI_029961</name>
</gene>
<dbReference type="InterPro" id="IPR002355">
    <property type="entry name" value="Cu_oxidase_Cu_BS"/>
</dbReference>
<keyword evidence="11" id="KW-0732">Signal</keyword>
<keyword evidence="4" id="KW-0964">Secreted</keyword>
<keyword evidence="8" id="KW-0186">Copper</keyword>
<evidence type="ECO:0000256" key="11">
    <source>
        <dbReference type="SAM" id="SignalP"/>
    </source>
</evidence>
<feature type="domain" description="Plastocyanin-like" evidence="14">
    <location>
        <begin position="33"/>
        <end position="92"/>
    </location>
</feature>
<dbReference type="Pfam" id="PF07731">
    <property type="entry name" value="Cu-oxidase_2"/>
    <property type="match status" value="2"/>
</dbReference>
<comment type="similarity">
    <text evidence="3">Belongs to the multicopper oxidase family.</text>
</comment>
<feature type="region of interest" description="Disordered" evidence="10">
    <location>
        <begin position="385"/>
        <end position="404"/>
    </location>
</feature>
<dbReference type="InterPro" id="IPR011706">
    <property type="entry name" value="Cu-oxidase_C"/>
</dbReference>
<dbReference type="InterPro" id="IPR045087">
    <property type="entry name" value="Cu-oxidase_fam"/>
</dbReference>
<dbReference type="AlphaFoldDB" id="A0AAV6IRM7"/>
<evidence type="ECO:0000259" key="14">
    <source>
        <dbReference type="Pfam" id="PF07732"/>
    </source>
</evidence>
<dbReference type="GO" id="GO:0016491">
    <property type="term" value="F:oxidoreductase activity"/>
    <property type="evidence" value="ECO:0007669"/>
    <property type="project" value="UniProtKB-KW"/>
</dbReference>
<feature type="signal peptide" evidence="11">
    <location>
        <begin position="1"/>
        <end position="24"/>
    </location>
</feature>
<dbReference type="PANTHER" id="PTHR11709:SF218">
    <property type="entry name" value="L-ASCORBATE OXIDASE"/>
    <property type="match status" value="1"/>
</dbReference>
<feature type="compositionally biased region" description="Acidic residues" evidence="10">
    <location>
        <begin position="387"/>
        <end position="403"/>
    </location>
</feature>
<accession>A0AAV6IRM7</accession>
<dbReference type="InterPro" id="IPR008972">
    <property type="entry name" value="Cupredoxin"/>
</dbReference>
<keyword evidence="6" id="KW-0677">Repeat</keyword>
<keyword evidence="7" id="KW-0560">Oxidoreductase</keyword>
<dbReference type="InterPro" id="IPR001117">
    <property type="entry name" value="Cu-oxidase_2nd"/>
</dbReference>
<reference evidence="15" key="1">
    <citation type="submission" date="2020-08" db="EMBL/GenBank/DDBJ databases">
        <title>Plant Genome Project.</title>
        <authorList>
            <person name="Zhang R.-G."/>
        </authorList>
    </citation>
    <scope>NUCLEOTIDE SEQUENCE</scope>
    <source>
        <strain evidence="15">WSP0</strain>
        <tissue evidence="15">Leaf</tissue>
    </source>
</reference>
<comment type="caution">
    <text evidence="15">The sequence shown here is derived from an EMBL/GenBank/DDBJ whole genome shotgun (WGS) entry which is preliminary data.</text>
</comment>
<evidence type="ECO:0000256" key="6">
    <source>
        <dbReference type="ARBA" id="ARBA00022737"/>
    </source>
</evidence>
<evidence type="ECO:0000256" key="2">
    <source>
        <dbReference type="ARBA" id="ARBA00004613"/>
    </source>
</evidence>
<evidence type="ECO:0000259" key="13">
    <source>
        <dbReference type="Pfam" id="PF07731"/>
    </source>
</evidence>
<evidence type="ECO:0000256" key="8">
    <source>
        <dbReference type="ARBA" id="ARBA00023008"/>
    </source>
</evidence>
<sequence length="1108" mass="124580">MGRELIMALFLSLSLLSVPFGAEARIRHYKWEVKYEYKSQDCYKKPAITINGQTLGPTIEARVNDTVVVELKNSLLTENVAIHWHGIRQPGTYLYHAHYSLQREAGLNGMIRVSLPPGESEPYIYDHDRSIILTDWYHKSTFGLATGLSSLHFEWVGEPQSLLLHGTGRFNCSGLKSSLCVATNPECSPHVITVLPGKTYRLRICSLTSLAHALSFEIEGHNMTVVEADGHNVEPFVVTVGSSLLWSDGYDLQNYDIFSKPNNTNATASSSIYKLQFNSTVDIILQNANTMNNDNNSETHPWHLHGHDFWVLGYGKGKFDINSDPKKYNLVDPIMKNTVSVQPYRWTAIKFVANNPGVWAFHCHIEAHFYLGMGVVFEEGVEMLGSSDEEDDADGDNNEEEDSQTDKLNAISNLAQQIKKADGLALNSVGQIILDPKLVQVEIRENEGHLNNVDLVIDGGGEQRSLIQSSEPTIPLDEQRASHIQGEAGGIRHYKWEVKYEYKSQNGYKKLAITINGRTPGPTIEAQVNYTFVVELKNSLLTENVAIHWHGIRQNRITEEGDYMLKIHGNGIYLCLLCNCVLPAGLNETKHVRPEDRAFEKKKLRSQSSRFPSSSNAHPSLSSGPSSSSTRAEARIRHFKWEVKYEYKSQDCYKKLAITINGQTPGPTIEARVNDTVVVVLKNSLLTENVVIHWHGIRQPGTYLYHAHYGLQREAGLNGMIRVSLPQGESEPYIYDYDRSIILTDWYHKSTYELATGLSSLDFEWVGEPQSLLIHGKGRFNCSGLKSDLCDTTNPECSPYVIIVVPGKTYRLRIGSLTSLAALSFEIEAPTRNYWAVSKVVSRNSTTPNGLAIFNYYPNHPRRSPPTVPPVGPAWNDVTPRYAQGEATKARQGYILPPPQTSDRVIVMLNTQNTINGYTRWSVNNVSYNLPDTPYLIAVKDRLNHVFDQTPPPDGYDSQNYDIFIKPNNTNATASSSIYKLQFNSTVDIILQNANTMKNNTSETHPWHLHGHDFWVMGYGQRKFDINSDPKKYNLVDPIMKNTVSVQPYGWTAIRFVANNPGVWAFHCHIEAHFYLGMGVVFEEGVEMLGRYPTSITGCGDTKGYRRP</sequence>
<dbReference type="SUPFAM" id="SSF49503">
    <property type="entry name" value="Cupredoxins"/>
    <property type="match status" value="7"/>
</dbReference>
<evidence type="ECO:0000256" key="9">
    <source>
        <dbReference type="ARBA" id="ARBA00023180"/>
    </source>
</evidence>
<comment type="cofactor">
    <cofactor evidence="1">
        <name>Cu cation</name>
        <dbReference type="ChEBI" id="CHEBI:23378"/>
    </cofactor>
</comment>
<dbReference type="Gene3D" id="2.60.40.420">
    <property type="entry name" value="Cupredoxins - blue copper proteins"/>
    <property type="match status" value="6"/>
</dbReference>
<comment type="subcellular location">
    <subcellularLocation>
        <location evidence="2">Secreted</location>
    </subcellularLocation>
</comment>
<feature type="domain" description="Plastocyanin-like" evidence="12">
    <location>
        <begin position="130"/>
        <end position="239"/>
    </location>
</feature>
<dbReference type="CDD" id="cd13893">
    <property type="entry name" value="CuRO_3_AAO"/>
    <property type="match status" value="1"/>
</dbReference>
<feature type="compositionally biased region" description="Low complexity" evidence="10">
    <location>
        <begin position="606"/>
        <end position="629"/>
    </location>
</feature>
<feature type="chain" id="PRO_5043887953" description="L-ascorbate oxidase" evidence="11">
    <location>
        <begin position="25"/>
        <end position="1108"/>
    </location>
</feature>
<feature type="region of interest" description="Disordered" evidence="10">
    <location>
        <begin position="594"/>
        <end position="629"/>
    </location>
</feature>
<dbReference type="InterPro" id="IPR011707">
    <property type="entry name" value="Cu-oxidase-like_N"/>
</dbReference>
<dbReference type="GO" id="GO:0005507">
    <property type="term" value="F:copper ion binding"/>
    <property type="evidence" value="ECO:0007669"/>
    <property type="project" value="InterPro"/>
</dbReference>
<dbReference type="InterPro" id="IPR034267">
    <property type="entry name" value="CuRO_3_AAO"/>
</dbReference>
<evidence type="ECO:0000256" key="5">
    <source>
        <dbReference type="ARBA" id="ARBA00022723"/>
    </source>
</evidence>
<evidence type="ECO:0000256" key="1">
    <source>
        <dbReference type="ARBA" id="ARBA00001935"/>
    </source>
</evidence>
<proteinExistence type="inferred from homology"/>